<dbReference type="SUPFAM" id="SSF89095">
    <property type="entry name" value="GatB/YqeY motif"/>
    <property type="match status" value="2"/>
</dbReference>
<evidence type="ECO:0000256" key="1">
    <source>
        <dbReference type="ARBA" id="ARBA00022598"/>
    </source>
</evidence>
<evidence type="ECO:0000256" key="3">
    <source>
        <dbReference type="ARBA" id="ARBA00022840"/>
    </source>
</evidence>
<dbReference type="GO" id="GO:0070681">
    <property type="term" value="P:glutaminyl-tRNAGln biosynthesis via transamidation"/>
    <property type="evidence" value="ECO:0007669"/>
    <property type="project" value="TreeGrafter"/>
</dbReference>
<protein>
    <recommendedName>
        <fullName evidence="5">Asn/Gln amidotransferase domain-containing protein</fullName>
    </recommendedName>
</protein>
<keyword evidence="2" id="KW-0547">Nucleotide-binding</keyword>
<dbReference type="InterPro" id="IPR017959">
    <property type="entry name" value="Asn/Gln-tRNA_amidoTrfase_suB/E"/>
</dbReference>
<dbReference type="OrthoDB" id="1722066at2759"/>
<gene>
    <name evidence="6" type="ORF">G7Y89_g14055</name>
</gene>
<keyword evidence="4" id="KW-0648">Protein biosynthesis</keyword>
<dbReference type="InterPro" id="IPR023168">
    <property type="entry name" value="GatB_Yqey_C_2"/>
</dbReference>
<accession>A0A8H4R8I1</accession>
<dbReference type="EMBL" id="JAAMPI010001766">
    <property type="protein sequence ID" value="KAF4624115.1"/>
    <property type="molecule type" value="Genomic_DNA"/>
</dbReference>
<dbReference type="InterPro" id="IPR003789">
    <property type="entry name" value="Asn/Gln_tRNA_amidoTrase-B-like"/>
</dbReference>
<dbReference type="GO" id="GO:0050567">
    <property type="term" value="F:glutaminyl-tRNA synthase (glutamine-hydrolyzing) activity"/>
    <property type="evidence" value="ECO:0007669"/>
    <property type="project" value="TreeGrafter"/>
</dbReference>
<feature type="domain" description="Asn/Gln amidotransferase" evidence="5">
    <location>
        <begin position="36"/>
        <end position="206"/>
    </location>
</feature>
<evidence type="ECO:0000313" key="6">
    <source>
        <dbReference type="EMBL" id="KAF4624115.1"/>
    </source>
</evidence>
<dbReference type="GO" id="GO:0005524">
    <property type="term" value="F:ATP binding"/>
    <property type="evidence" value="ECO:0007669"/>
    <property type="project" value="UniProtKB-KW"/>
</dbReference>
<evidence type="ECO:0000256" key="4">
    <source>
        <dbReference type="ARBA" id="ARBA00022917"/>
    </source>
</evidence>
<keyword evidence="1" id="KW-0436">Ligase</keyword>
<organism evidence="6 7">
    <name type="scientific">Cudoniella acicularis</name>
    <dbReference type="NCBI Taxonomy" id="354080"/>
    <lineage>
        <taxon>Eukaryota</taxon>
        <taxon>Fungi</taxon>
        <taxon>Dikarya</taxon>
        <taxon>Ascomycota</taxon>
        <taxon>Pezizomycotina</taxon>
        <taxon>Leotiomycetes</taxon>
        <taxon>Helotiales</taxon>
        <taxon>Tricladiaceae</taxon>
        <taxon>Cudoniella</taxon>
    </lineage>
</organism>
<dbReference type="Gene3D" id="1.10.10.410">
    <property type="match status" value="1"/>
</dbReference>
<dbReference type="SMART" id="SM00845">
    <property type="entry name" value="GatB_Yqey"/>
    <property type="match status" value="1"/>
</dbReference>
<dbReference type="GO" id="GO:0005739">
    <property type="term" value="C:mitochondrion"/>
    <property type="evidence" value="ECO:0007669"/>
    <property type="project" value="TreeGrafter"/>
</dbReference>
<dbReference type="InterPro" id="IPR018027">
    <property type="entry name" value="Asn/Gln_amidotransferase"/>
</dbReference>
<evidence type="ECO:0000256" key="2">
    <source>
        <dbReference type="ARBA" id="ARBA00022741"/>
    </source>
</evidence>
<sequence>MGVLPDEEIKIMTEEYGLTIKDAMSLISLNEGGRVEYFRNVVDEVLSMDGNQDQKHVGRLVGNWVLHEMGGLTHVDADEENPLRMTAEGDCVIDYKNLASLIHYLDTNKITGKSAKRVLAKLFEQGLSGMENTTKEVIEEAGLWFHPLSNEQYEELARSVLDMKVVEQILAGKDGKINFLVGQMMRKDGDGKVDPQVATAVLRRLIEEHRK</sequence>
<evidence type="ECO:0000259" key="5">
    <source>
        <dbReference type="SMART" id="SM00845"/>
    </source>
</evidence>
<keyword evidence="7" id="KW-1185">Reference proteome</keyword>
<comment type="caution">
    <text evidence="6">The sequence shown here is derived from an EMBL/GenBank/DDBJ whole genome shotgun (WGS) entry which is preliminary data.</text>
</comment>
<reference evidence="6 7" key="1">
    <citation type="submission" date="2020-03" db="EMBL/GenBank/DDBJ databases">
        <title>Draft Genome Sequence of Cudoniella acicularis.</title>
        <authorList>
            <person name="Buettner E."/>
            <person name="Kellner H."/>
        </authorList>
    </citation>
    <scope>NUCLEOTIDE SEQUENCE [LARGE SCALE GENOMIC DNA]</scope>
    <source>
        <strain evidence="6 7">DSM 108380</strain>
    </source>
</reference>
<dbReference type="Pfam" id="PF02637">
    <property type="entry name" value="GatB_Yqey"/>
    <property type="match status" value="1"/>
</dbReference>
<dbReference type="Proteomes" id="UP000566819">
    <property type="component" value="Unassembled WGS sequence"/>
</dbReference>
<dbReference type="GO" id="GO:0032543">
    <property type="term" value="P:mitochondrial translation"/>
    <property type="evidence" value="ECO:0007669"/>
    <property type="project" value="TreeGrafter"/>
</dbReference>
<dbReference type="PANTHER" id="PTHR11659:SF0">
    <property type="entry name" value="GLUTAMYL-TRNA(GLN) AMIDOTRANSFERASE SUBUNIT B, MITOCHONDRIAL"/>
    <property type="match status" value="1"/>
</dbReference>
<keyword evidence="3" id="KW-0067">ATP-binding</keyword>
<dbReference type="PANTHER" id="PTHR11659">
    <property type="entry name" value="GLUTAMYL-TRNA GLN AMIDOTRANSFERASE SUBUNIT B MITOCHONDRIAL AND PROKARYOTIC PET112-RELATED"/>
    <property type="match status" value="1"/>
</dbReference>
<dbReference type="GO" id="GO:0030956">
    <property type="term" value="C:glutamyl-tRNA(Gln) amidotransferase complex"/>
    <property type="evidence" value="ECO:0007669"/>
    <property type="project" value="TreeGrafter"/>
</dbReference>
<dbReference type="AlphaFoldDB" id="A0A8H4R8I1"/>
<evidence type="ECO:0000313" key="7">
    <source>
        <dbReference type="Proteomes" id="UP000566819"/>
    </source>
</evidence>
<proteinExistence type="predicted"/>
<name>A0A8H4R8I1_9HELO</name>